<accession>A0A2P8FC24</accession>
<dbReference type="Gene3D" id="2.60.40.1120">
    <property type="entry name" value="Carboxypeptidase-like, regulatory domain"/>
    <property type="match status" value="1"/>
</dbReference>
<dbReference type="SUPFAM" id="SSF56935">
    <property type="entry name" value="Porins"/>
    <property type="match status" value="1"/>
</dbReference>
<dbReference type="InterPro" id="IPR036942">
    <property type="entry name" value="Beta-barrel_TonB_sf"/>
</dbReference>
<keyword evidence="9" id="KW-0645">Protease</keyword>
<evidence type="ECO:0000256" key="6">
    <source>
        <dbReference type="ARBA" id="ARBA00023237"/>
    </source>
</evidence>
<dbReference type="Proteomes" id="UP000240978">
    <property type="component" value="Unassembled WGS sequence"/>
</dbReference>
<keyword evidence="5" id="KW-0472">Membrane</keyword>
<evidence type="ECO:0000256" key="2">
    <source>
        <dbReference type="ARBA" id="ARBA00022448"/>
    </source>
</evidence>
<protein>
    <submittedName>
        <fullName evidence="9">Carboxypeptidase family protein</fullName>
    </submittedName>
</protein>
<evidence type="ECO:0000313" key="9">
    <source>
        <dbReference type="EMBL" id="PSL19281.1"/>
    </source>
</evidence>
<evidence type="ECO:0000259" key="8">
    <source>
        <dbReference type="Pfam" id="PF25183"/>
    </source>
</evidence>
<evidence type="ECO:0000256" key="4">
    <source>
        <dbReference type="ARBA" id="ARBA00022692"/>
    </source>
</evidence>
<dbReference type="GO" id="GO:0015344">
    <property type="term" value="F:siderophore uptake transmembrane transporter activity"/>
    <property type="evidence" value="ECO:0007669"/>
    <property type="project" value="TreeGrafter"/>
</dbReference>
<dbReference type="PANTHER" id="PTHR30069:SF46">
    <property type="entry name" value="OAR PROTEIN"/>
    <property type="match status" value="1"/>
</dbReference>
<dbReference type="PANTHER" id="PTHR30069">
    <property type="entry name" value="TONB-DEPENDENT OUTER MEMBRANE RECEPTOR"/>
    <property type="match status" value="1"/>
</dbReference>
<dbReference type="GO" id="GO:0004180">
    <property type="term" value="F:carboxypeptidase activity"/>
    <property type="evidence" value="ECO:0007669"/>
    <property type="project" value="UniProtKB-KW"/>
</dbReference>
<keyword evidence="4" id="KW-0812">Transmembrane</keyword>
<dbReference type="RefSeq" id="WP_106606263.1">
    <property type="nucleotide sequence ID" value="NZ_PYGK01000028.1"/>
</dbReference>
<dbReference type="AlphaFoldDB" id="A0A2P8FC24"/>
<dbReference type="InterPro" id="IPR057601">
    <property type="entry name" value="Oar-like_b-barrel"/>
</dbReference>
<proteinExistence type="predicted"/>
<dbReference type="Pfam" id="PF13620">
    <property type="entry name" value="CarboxypepD_reg"/>
    <property type="match status" value="1"/>
</dbReference>
<evidence type="ECO:0000256" key="7">
    <source>
        <dbReference type="SAM" id="SignalP"/>
    </source>
</evidence>
<comment type="subcellular location">
    <subcellularLocation>
        <location evidence="1">Cell outer membrane</location>
        <topology evidence="1">Multi-pass membrane protein</topology>
    </subcellularLocation>
</comment>
<evidence type="ECO:0000256" key="1">
    <source>
        <dbReference type="ARBA" id="ARBA00004571"/>
    </source>
</evidence>
<dbReference type="GO" id="GO:0009279">
    <property type="term" value="C:cell outer membrane"/>
    <property type="evidence" value="ECO:0007669"/>
    <property type="project" value="UniProtKB-SubCell"/>
</dbReference>
<sequence>MHQPSLTKLLGSLFIACFLLISVNVQAQVTTATLSGIVKNQKGEPLPGATVRVAFTDAGINKGLVTKSDGSFVVPNLRVGGPYTVTVSFTGYATETATGIYLTLGQNTALDLRLVEEAGKLNEVVISGRSTIFNDQRTGASTNISSTQIRQLPTISRSADDYLRITPSASPTYNGISFAGRNGQYNNFSLDGAVFNNPFGLDAPAPGGQTNAQPISLDAIDQIQINIAPYDVTQSGFTGAGINTVTKSGSNKFGGTVYGFYRNDAISGDKVDGHKLKVPTLDHFQGGFSLGGAVKKNKLYYFVNFETEQRKDGASAYVARNNSNAGDVTTSRVLESDLNTVSAALAQRYGYVTGPYQDFDLQRRNYKWLAKIDWVINSKHNLSFTYNGLDASQEKTAHPNAINRRGPDAITLQFRNSGYKMINKLHSFGLELKSNFNDTYSNKFRAVFTTFRDKRDPFSSPFPVLNITKYNVPYIVAGYEPFSINNRLNQDALQLTDNFNIILPKHTLTIGASYEQFKFGNSFNLTGFGFTVFSGVDISTFLANVAAGTYDANVTYAKNRVAADQWTWYYLTVGQISAYLQDEFSVTDHFKVTYGVRFDKALYFTDKASYSSPNVNQDGTFAGTFVTGSPTVPNSDNLKLFDENGNPVKNGPGQQIDNTRMPSGKVLVSPRLGFNWDIRGDKTLQLRGGTGLFTGRFPFVWLGNAIGNPFTGYYNVTAHNFKWPQIWRSNIGLDYKLPIGTVLSGDIAYSKDINAMMVRDYGLATPTGVLNSGTGDNRAIYQASDKGNTSTYVFTNVKVGYSFNGTFQAQQTFGKGYFLMLGYNYLIAKDASSISAEISGDAFDRNPVLGNANKAVNSHSLYGNTHRITFAGIKKFEYGKGKYATTVSFFSNWTSGNRFSYVYGGDLNNDGSAANDLMYVPTAGEIRNMNFSPLLDAEGHNQDAAAQGAALEAFINQDKYLSKHRGQFTQKYAGTTPWFSQVDMRVLQDFNFRGKEKTSTIQLSLDVVNLGNLISSKWGLRKYASTTGYYQPVGFAGKDGTGKAIYQFDPSQKQTFTTSPDLISRWQLQVGARYIF</sequence>
<evidence type="ECO:0000313" key="10">
    <source>
        <dbReference type="Proteomes" id="UP000240978"/>
    </source>
</evidence>
<keyword evidence="3" id="KW-1134">Transmembrane beta strand</keyword>
<keyword evidence="9" id="KW-0378">Hydrolase</keyword>
<evidence type="ECO:0000256" key="3">
    <source>
        <dbReference type="ARBA" id="ARBA00022452"/>
    </source>
</evidence>
<dbReference type="GO" id="GO:0044718">
    <property type="term" value="P:siderophore transmembrane transport"/>
    <property type="evidence" value="ECO:0007669"/>
    <property type="project" value="TreeGrafter"/>
</dbReference>
<dbReference type="InterPro" id="IPR008969">
    <property type="entry name" value="CarboxyPept-like_regulatory"/>
</dbReference>
<keyword evidence="7" id="KW-0732">Signal</keyword>
<keyword evidence="6" id="KW-0998">Cell outer membrane</keyword>
<keyword evidence="10" id="KW-1185">Reference proteome</keyword>
<dbReference type="InterPro" id="IPR039426">
    <property type="entry name" value="TonB-dep_rcpt-like"/>
</dbReference>
<keyword evidence="9" id="KW-0121">Carboxypeptidase</keyword>
<feature type="chain" id="PRO_5015136099" evidence="7">
    <location>
        <begin position="28"/>
        <end position="1076"/>
    </location>
</feature>
<dbReference type="Gene3D" id="2.40.170.20">
    <property type="entry name" value="TonB-dependent receptor, beta-barrel domain"/>
    <property type="match status" value="1"/>
</dbReference>
<organism evidence="9 10">
    <name type="scientific">Chitinophaga ginsengisoli</name>
    <dbReference type="NCBI Taxonomy" id="363837"/>
    <lineage>
        <taxon>Bacteria</taxon>
        <taxon>Pseudomonadati</taxon>
        <taxon>Bacteroidota</taxon>
        <taxon>Chitinophagia</taxon>
        <taxon>Chitinophagales</taxon>
        <taxon>Chitinophagaceae</taxon>
        <taxon>Chitinophaga</taxon>
    </lineage>
</organism>
<dbReference type="EMBL" id="PYGK01000028">
    <property type="protein sequence ID" value="PSL19281.1"/>
    <property type="molecule type" value="Genomic_DNA"/>
</dbReference>
<name>A0A2P8FC24_9BACT</name>
<gene>
    <name evidence="9" type="ORF">CLV42_12815</name>
</gene>
<comment type="caution">
    <text evidence="9">The sequence shown here is derived from an EMBL/GenBank/DDBJ whole genome shotgun (WGS) entry which is preliminary data.</text>
</comment>
<feature type="signal peptide" evidence="7">
    <location>
        <begin position="1"/>
        <end position="27"/>
    </location>
</feature>
<dbReference type="SUPFAM" id="SSF49464">
    <property type="entry name" value="Carboxypeptidase regulatory domain-like"/>
    <property type="match status" value="1"/>
</dbReference>
<dbReference type="OrthoDB" id="9768147at2"/>
<dbReference type="Pfam" id="PF25183">
    <property type="entry name" value="OMP_b-brl_4"/>
    <property type="match status" value="1"/>
</dbReference>
<keyword evidence="2" id="KW-0813">Transport</keyword>
<feature type="domain" description="TonB-dependent transporter Oar-like beta-barrel" evidence="8">
    <location>
        <begin position="245"/>
        <end position="716"/>
    </location>
</feature>
<reference evidence="9 10" key="1">
    <citation type="submission" date="2018-03" db="EMBL/GenBank/DDBJ databases">
        <title>Genomic Encyclopedia of Archaeal and Bacterial Type Strains, Phase II (KMG-II): from individual species to whole genera.</title>
        <authorList>
            <person name="Goeker M."/>
        </authorList>
    </citation>
    <scope>NUCLEOTIDE SEQUENCE [LARGE SCALE GENOMIC DNA]</scope>
    <source>
        <strain evidence="9 10">DSM 18107</strain>
    </source>
</reference>
<evidence type="ECO:0000256" key="5">
    <source>
        <dbReference type="ARBA" id="ARBA00023136"/>
    </source>
</evidence>